<evidence type="ECO:0000256" key="1">
    <source>
        <dbReference type="ARBA" id="ARBA00001917"/>
    </source>
</evidence>
<keyword evidence="7 10" id="KW-0503">Monooxygenase</keyword>
<evidence type="ECO:0000256" key="7">
    <source>
        <dbReference type="ARBA" id="ARBA00023033"/>
    </source>
</evidence>
<comment type="similarity">
    <text evidence="2">Belongs to the nitronate monooxygenase family. NMO class I subfamily.</text>
</comment>
<evidence type="ECO:0000256" key="9">
    <source>
        <dbReference type="ARBA" id="ARBA00049401"/>
    </source>
</evidence>
<keyword evidence="3" id="KW-0216">Detoxification</keyword>
<gene>
    <name evidence="10" type="ORF">JQN84_14765</name>
</gene>
<dbReference type="InterPro" id="IPR013785">
    <property type="entry name" value="Aldolase_TIM"/>
</dbReference>
<evidence type="ECO:0000313" key="10">
    <source>
        <dbReference type="EMBL" id="MBM7083782.1"/>
    </source>
</evidence>
<evidence type="ECO:0000256" key="2">
    <source>
        <dbReference type="ARBA" id="ARBA00009881"/>
    </source>
</evidence>
<dbReference type="Pfam" id="PF03060">
    <property type="entry name" value="NMO"/>
    <property type="match status" value="1"/>
</dbReference>
<dbReference type="PANTHER" id="PTHR42747:SF3">
    <property type="entry name" value="NITRONATE MONOOXYGENASE-RELATED"/>
    <property type="match status" value="1"/>
</dbReference>
<dbReference type="EMBL" id="JAFEUO010000003">
    <property type="protein sequence ID" value="MBM7083782.1"/>
    <property type="molecule type" value="Genomic_DNA"/>
</dbReference>
<evidence type="ECO:0000256" key="8">
    <source>
        <dbReference type="ARBA" id="ARBA00031155"/>
    </source>
</evidence>
<proteinExistence type="inferred from homology"/>
<evidence type="ECO:0000313" key="11">
    <source>
        <dbReference type="Proteomes" id="UP000809587"/>
    </source>
</evidence>
<keyword evidence="6" id="KW-0560">Oxidoreductase</keyword>
<dbReference type="PROSITE" id="PS00912">
    <property type="entry name" value="DHODEHASE_2"/>
    <property type="match status" value="1"/>
</dbReference>
<comment type="cofactor">
    <cofactor evidence="1">
        <name>FMN</name>
        <dbReference type="ChEBI" id="CHEBI:58210"/>
    </cofactor>
</comment>
<dbReference type="CDD" id="cd04730">
    <property type="entry name" value="NPD_like"/>
    <property type="match status" value="1"/>
</dbReference>
<keyword evidence="5" id="KW-0288">FMN</keyword>
<dbReference type="PANTHER" id="PTHR42747">
    <property type="entry name" value="NITRONATE MONOOXYGENASE-RELATED"/>
    <property type="match status" value="1"/>
</dbReference>
<dbReference type="SUPFAM" id="SSF51412">
    <property type="entry name" value="Inosine monophosphate dehydrogenase (IMPDH)"/>
    <property type="match status" value="1"/>
</dbReference>
<evidence type="ECO:0000256" key="4">
    <source>
        <dbReference type="ARBA" id="ARBA00022630"/>
    </source>
</evidence>
<dbReference type="Gene3D" id="3.20.20.70">
    <property type="entry name" value="Aldolase class I"/>
    <property type="match status" value="1"/>
</dbReference>
<organism evidence="10 11">
    <name type="scientific">Micromonospora humidisoli</name>
    <dbReference type="NCBI Taxonomy" id="2807622"/>
    <lineage>
        <taxon>Bacteria</taxon>
        <taxon>Bacillati</taxon>
        <taxon>Actinomycetota</taxon>
        <taxon>Actinomycetes</taxon>
        <taxon>Micromonosporales</taxon>
        <taxon>Micromonosporaceae</taxon>
        <taxon>Micromonospora</taxon>
    </lineage>
</organism>
<name>A0ABS2JB66_9ACTN</name>
<evidence type="ECO:0000256" key="3">
    <source>
        <dbReference type="ARBA" id="ARBA00022575"/>
    </source>
</evidence>
<comment type="caution">
    <text evidence="10">The sequence shown here is derived from an EMBL/GenBank/DDBJ whole genome shotgun (WGS) entry which is preliminary data.</text>
</comment>
<dbReference type="InterPro" id="IPR004136">
    <property type="entry name" value="NMO"/>
</dbReference>
<dbReference type="InterPro" id="IPR001295">
    <property type="entry name" value="Dihydroorotate_DH_CS"/>
</dbReference>
<comment type="catalytic activity">
    <reaction evidence="9">
        <text>3 propionate 3-nitronate + 3 O2 + H2O = 3 3-oxopropanoate + 2 nitrate + nitrite + H2O2 + 3 H(+)</text>
        <dbReference type="Rhea" id="RHEA:57332"/>
        <dbReference type="ChEBI" id="CHEBI:15377"/>
        <dbReference type="ChEBI" id="CHEBI:15378"/>
        <dbReference type="ChEBI" id="CHEBI:15379"/>
        <dbReference type="ChEBI" id="CHEBI:16240"/>
        <dbReference type="ChEBI" id="CHEBI:16301"/>
        <dbReference type="ChEBI" id="CHEBI:17632"/>
        <dbReference type="ChEBI" id="CHEBI:33190"/>
        <dbReference type="ChEBI" id="CHEBI:136067"/>
    </reaction>
</comment>
<sequence length="348" mass="35644">MAGGASTPALVGEVSAAGGLGFLAAGYRSPADLRADLVQVRARTGALFGVNVFVPATSATDPVALDRYRLALAGEAQRYGVTLGDPPVGDTDGWEEKLALLVEERVPLVSFTFGCPSPSVVDRFHEVGTAVVGTVTSADEARACSRAGVDVLVVQGPEAGGHRASFTPEPSQGNGVGLLPLLAEVRDAVDLDLIAAGGIMDGGAVAAVLAAGAGAAQLGTAFLRTPESGAHPRHQAALVDPRFSSTSVTLAFSGRPARGLTNRFIREYGNTAPSAYPQVHHLTVPIRKAAAAAGDPDGMALWAGQGHRFTRDLPARRLVEVLAAEAAEAAVLTAGRLRRVPGQPGESR</sequence>
<evidence type="ECO:0000256" key="5">
    <source>
        <dbReference type="ARBA" id="ARBA00022643"/>
    </source>
</evidence>
<evidence type="ECO:0000256" key="6">
    <source>
        <dbReference type="ARBA" id="ARBA00023002"/>
    </source>
</evidence>
<keyword evidence="4" id="KW-0285">Flavoprotein</keyword>
<protein>
    <recommendedName>
        <fullName evidence="8">Propionate 3-nitronate monooxygenase</fullName>
    </recommendedName>
</protein>
<accession>A0ABS2JB66</accession>
<dbReference type="GO" id="GO:0004497">
    <property type="term" value="F:monooxygenase activity"/>
    <property type="evidence" value="ECO:0007669"/>
    <property type="project" value="UniProtKB-KW"/>
</dbReference>
<reference evidence="10 11" key="1">
    <citation type="submission" date="2021-02" db="EMBL/GenBank/DDBJ databases">
        <authorList>
            <person name="Lee D.-H."/>
        </authorList>
    </citation>
    <scope>NUCLEOTIDE SEQUENCE [LARGE SCALE GENOMIC DNA]</scope>
    <source>
        <strain evidence="10 11">MMS20-R2-29</strain>
    </source>
</reference>
<keyword evidence="11" id="KW-1185">Reference proteome</keyword>
<dbReference type="Proteomes" id="UP000809587">
    <property type="component" value="Unassembled WGS sequence"/>
</dbReference>